<dbReference type="AlphaFoldDB" id="A0A562WPU1"/>
<evidence type="ECO:0000256" key="4">
    <source>
        <dbReference type="ARBA" id="ARBA00023239"/>
    </source>
</evidence>
<dbReference type="Pfam" id="PF13671">
    <property type="entry name" value="AAA_33"/>
    <property type="match status" value="1"/>
</dbReference>
<dbReference type="Pfam" id="PF04828">
    <property type="entry name" value="GFA"/>
    <property type="match status" value="1"/>
</dbReference>
<protein>
    <recommendedName>
        <fullName evidence="5">CENP-V/GFA domain-containing protein</fullName>
    </recommendedName>
</protein>
<comment type="caution">
    <text evidence="6">The sequence shown here is derived from an EMBL/GenBank/DDBJ whole genome shotgun (WGS) entry which is preliminary data.</text>
</comment>
<evidence type="ECO:0000256" key="2">
    <source>
        <dbReference type="ARBA" id="ARBA00022723"/>
    </source>
</evidence>
<dbReference type="SUPFAM" id="SSF51316">
    <property type="entry name" value="Mss4-like"/>
    <property type="match status" value="1"/>
</dbReference>
<dbReference type="PANTHER" id="PTHR33337:SF40">
    <property type="entry name" value="CENP-V_GFA DOMAIN-CONTAINING PROTEIN-RELATED"/>
    <property type="match status" value="1"/>
</dbReference>
<evidence type="ECO:0000259" key="5">
    <source>
        <dbReference type="PROSITE" id="PS51891"/>
    </source>
</evidence>
<comment type="similarity">
    <text evidence="1">Belongs to the Gfa family.</text>
</comment>
<feature type="domain" description="CENP-V/GFA" evidence="5">
    <location>
        <begin position="216"/>
        <end position="328"/>
    </location>
</feature>
<dbReference type="Gene3D" id="3.90.1590.10">
    <property type="entry name" value="glutathione-dependent formaldehyde- activating enzyme (gfa)"/>
    <property type="match status" value="1"/>
</dbReference>
<organism evidence="6 7">
    <name type="scientific">Micromonospora sagamiensis</name>
    <dbReference type="NCBI Taxonomy" id="47875"/>
    <lineage>
        <taxon>Bacteria</taxon>
        <taxon>Bacillati</taxon>
        <taxon>Actinomycetota</taxon>
        <taxon>Actinomycetes</taxon>
        <taxon>Micromonosporales</taxon>
        <taxon>Micromonosporaceae</taxon>
        <taxon>Micromonospora</taxon>
    </lineage>
</organism>
<evidence type="ECO:0000256" key="1">
    <source>
        <dbReference type="ARBA" id="ARBA00005495"/>
    </source>
</evidence>
<dbReference type="Proteomes" id="UP000319728">
    <property type="component" value="Unassembled WGS sequence"/>
</dbReference>
<proteinExistence type="inferred from homology"/>
<dbReference type="SUPFAM" id="SSF52540">
    <property type="entry name" value="P-loop containing nucleoside triphosphate hydrolases"/>
    <property type="match status" value="1"/>
</dbReference>
<dbReference type="GO" id="GO:0016846">
    <property type="term" value="F:carbon-sulfur lyase activity"/>
    <property type="evidence" value="ECO:0007669"/>
    <property type="project" value="InterPro"/>
</dbReference>
<dbReference type="InterPro" id="IPR027417">
    <property type="entry name" value="P-loop_NTPase"/>
</dbReference>
<reference evidence="6 7" key="1">
    <citation type="submission" date="2019-07" db="EMBL/GenBank/DDBJ databases">
        <title>R&amp;d 2014.</title>
        <authorList>
            <person name="Klenk H.-P."/>
        </authorList>
    </citation>
    <scope>NUCLEOTIDE SEQUENCE [LARGE SCALE GENOMIC DNA]</scope>
    <source>
        <strain evidence="6 7">DSM 43912</strain>
    </source>
</reference>
<dbReference type="PANTHER" id="PTHR33337">
    <property type="entry name" value="GFA DOMAIN-CONTAINING PROTEIN"/>
    <property type="match status" value="1"/>
</dbReference>
<gene>
    <name evidence="6" type="ORF">JD81_05810</name>
</gene>
<dbReference type="InterPro" id="IPR006913">
    <property type="entry name" value="CENP-V/GFA"/>
</dbReference>
<dbReference type="InterPro" id="IPR011057">
    <property type="entry name" value="Mss4-like_sf"/>
</dbReference>
<dbReference type="EMBL" id="VLLP01000001">
    <property type="protein sequence ID" value="TWJ32235.1"/>
    <property type="molecule type" value="Genomic_DNA"/>
</dbReference>
<keyword evidence="3" id="KW-0862">Zinc</keyword>
<keyword evidence="2" id="KW-0479">Metal-binding</keyword>
<name>A0A562WPU1_9ACTN</name>
<keyword evidence="7" id="KW-1185">Reference proteome</keyword>
<dbReference type="Gene3D" id="3.40.50.300">
    <property type="entry name" value="P-loop containing nucleotide triphosphate hydrolases"/>
    <property type="match status" value="1"/>
</dbReference>
<evidence type="ECO:0000313" key="6">
    <source>
        <dbReference type="EMBL" id="TWJ32235.1"/>
    </source>
</evidence>
<accession>A0A562WPU1</accession>
<evidence type="ECO:0000256" key="3">
    <source>
        <dbReference type="ARBA" id="ARBA00022833"/>
    </source>
</evidence>
<keyword evidence="4" id="KW-0456">Lyase</keyword>
<dbReference type="PROSITE" id="PS51891">
    <property type="entry name" value="CENP_V_GFA"/>
    <property type="match status" value="1"/>
</dbReference>
<sequence length="346" mass="37466">MTATEPTLVVVRGNSGSGKTTAAREARRRYGRGIALLEQDHLRRIVLREHDSSHIDPVAPAFITATARTALDLGYHVILEGILHTERYAPVLHQLIENHPGPAAVFYLDVSFDETVRRHLSRAEPIPVTPDEMRTWYAHRDLLDVPGEIVIAETSTFEQTVTTILHTSGLTSAAPQTPCPRRCRHCARESDESAAAAAASEGSQLMPESVVASEVRTGGCLCGKIRFTVSGEPDYPHVCSCTHCQKRAGGPIQSGVSFPLEGLSWTGEGGEPTWFDTFPGETKRGFCAVCGSSVAAFDYGDTLIGINLSALDDQDDPRLVPVNHSFRDAAVSWMPQVPGTQHSTVS</sequence>
<dbReference type="GO" id="GO:0046872">
    <property type="term" value="F:metal ion binding"/>
    <property type="evidence" value="ECO:0007669"/>
    <property type="project" value="UniProtKB-KW"/>
</dbReference>
<evidence type="ECO:0000313" key="7">
    <source>
        <dbReference type="Proteomes" id="UP000319728"/>
    </source>
</evidence>